<dbReference type="Proteomes" id="UP000256970">
    <property type="component" value="Unassembled WGS sequence"/>
</dbReference>
<dbReference type="Gene3D" id="3.90.640.10">
    <property type="entry name" value="Actin, Chain A, domain 4"/>
    <property type="match status" value="1"/>
</dbReference>
<evidence type="ECO:0008006" key="5">
    <source>
        <dbReference type="Google" id="ProtNLM"/>
    </source>
</evidence>
<dbReference type="InterPro" id="IPR043129">
    <property type="entry name" value="ATPase_NBD"/>
</dbReference>
<evidence type="ECO:0000256" key="2">
    <source>
        <dbReference type="SAM" id="Coils"/>
    </source>
</evidence>
<dbReference type="Gene3D" id="3.30.420.40">
    <property type="match status" value="2"/>
</dbReference>
<dbReference type="SMART" id="SM00268">
    <property type="entry name" value="ACTIN"/>
    <property type="match status" value="1"/>
</dbReference>
<feature type="non-terminal residue" evidence="3">
    <location>
        <position position="431"/>
    </location>
</feature>
<dbReference type="AlphaFoldDB" id="A0A383VH05"/>
<dbReference type="PANTHER" id="PTHR11937">
    <property type="entry name" value="ACTIN"/>
    <property type="match status" value="1"/>
</dbReference>
<organism evidence="3 4">
    <name type="scientific">Tetradesmus obliquus</name>
    <name type="common">Green alga</name>
    <name type="synonym">Acutodesmus obliquus</name>
    <dbReference type="NCBI Taxonomy" id="3088"/>
    <lineage>
        <taxon>Eukaryota</taxon>
        <taxon>Viridiplantae</taxon>
        <taxon>Chlorophyta</taxon>
        <taxon>core chlorophytes</taxon>
        <taxon>Chlorophyceae</taxon>
        <taxon>CS clade</taxon>
        <taxon>Sphaeropleales</taxon>
        <taxon>Scenedesmaceae</taxon>
        <taxon>Tetradesmus</taxon>
    </lineage>
</organism>
<gene>
    <name evidence="3" type="ORF">BQ4739_LOCUS4739</name>
</gene>
<reference evidence="3 4" key="1">
    <citation type="submission" date="2016-10" db="EMBL/GenBank/DDBJ databases">
        <authorList>
            <person name="Cai Z."/>
        </authorList>
    </citation>
    <scope>NUCLEOTIDE SEQUENCE [LARGE SCALE GENOMIC DNA]</scope>
</reference>
<dbReference type="InterPro" id="IPR004000">
    <property type="entry name" value="Actin"/>
</dbReference>
<comment type="similarity">
    <text evidence="1">Belongs to the actin family.</text>
</comment>
<accession>A0A383VH05</accession>
<evidence type="ECO:0000313" key="4">
    <source>
        <dbReference type="Proteomes" id="UP000256970"/>
    </source>
</evidence>
<dbReference type="Pfam" id="PF00022">
    <property type="entry name" value="Actin"/>
    <property type="match status" value="1"/>
</dbReference>
<sequence length="431" mass="46301">MDALQQQQQYGEVPLYPCPAFVAVLRPPTCGYDAAALAGRALVVDNGSHSMRAGWAGEDAPSVIFRSAMCKPRPKQGAANRAVVGEWGPGLSGWDFGKHTHRYVHEADVPTNLETQEALLDWALDRMGLAEAGCVDHPLLMTEAPLMPNGARSQLAQLIFEAYGVPALSYVAAAPAAFYHHYNRHHLLQQQQKEAPQEQQQNGWGALGLQQAELQQLLQQNGVWQEAYCGSSSGLVVCSGHSSTYVVPIYKGQPQWSAAMRCWAGGAACTGHLQQLLCLQAPLHSGGLLGNWQLVEALKENFCFAAGDYREQLRAAADQPHTAGGLALRVQLPFAAPAAPARPSPLDLAVRAQQAKARGKALAEQRRAKVLEEKEEQLAALRELQAGAAAGGGSSRLGSREEMARQVAELAAEVDREEMALQAAELAAEVD</sequence>
<keyword evidence="2" id="KW-0175">Coiled coil</keyword>
<protein>
    <recommendedName>
        <fullName evidence="5">Actin-related protein 5</fullName>
    </recommendedName>
</protein>
<dbReference type="STRING" id="3088.A0A383VH05"/>
<evidence type="ECO:0000256" key="1">
    <source>
        <dbReference type="RuleBase" id="RU000487"/>
    </source>
</evidence>
<dbReference type="SUPFAM" id="SSF53067">
    <property type="entry name" value="Actin-like ATPase domain"/>
    <property type="match status" value="2"/>
</dbReference>
<evidence type="ECO:0000313" key="3">
    <source>
        <dbReference type="EMBL" id="SZX64220.1"/>
    </source>
</evidence>
<dbReference type="EMBL" id="FNXT01000379">
    <property type="protein sequence ID" value="SZX64220.1"/>
    <property type="molecule type" value="Genomic_DNA"/>
</dbReference>
<proteinExistence type="inferred from homology"/>
<keyword evidence="4" id="KW-1185">Reference proteome</keyword>
<name>A0A383VH05_TETOB</name>
<feature type="coiled-coil region" evidence="2">
    <location>
        <begin position="400"/>
        <end position="427"/>
    </location>
</feature>